<keyword evidence="2" id="KW-1185">Reference proteome</keyword>
<evidence type="ECO:0000313" key="1">
    <source>
        <dbReference type="EMBL" id="KAH1165515.1"/>
    </source>
</evidence>
<accession>A0A9D3WR10</accession>
<proteinExistence type="predicted"/>
<dbReference type="AlphaFoldDB" id="A0A9D3WR10"/>
<name>A0A9D3WR10_9SAUR</name>
<sequence>MYDQCQAMQHGHPLISSPFVPHYGSNPHAMLLVKHPPLQWPGMQIYSDQEIVSATAGGGTRACIGLSPLTQEGICRLRLQALPVPHHPLPALLRPCCPL</sequence>
<reference evidence="1" key="1">
    <citation type="submission" date="2021-09" db="EMBL/GenBank/DDBJ databases">
        <title>The genome of Mauremys mutica provides insights into the evolution of semi-aquatic lifestyle.</title>
        <authorList>
            <person name="Gong S."/>
            <person name="Gao Y."/>
        </authorList>
    </citation>
    <scope>NUCLEOTIDE SEQUENCE</scope>
    <source>
        <strain evidence="1">MM-2020</strain>
        <tissue evidence="1">Muscle</tissue>
    </source>
</reference>
<protein>
    <submittedName>
        <fullName evidence="1">Uncharacterized protein</fullName>
    </submittedName>
</protein>
<dbReference type="Proteomes" id="UP000827986">
    <property type="component" value="Unassembled WGS sequence"/>
</dbReference>
<gene>
    <name evidence="1" type="ORF">KIL84_023074</name>
</gene>
<organism evidence="1 2">
    <name type="scientific">Mauremys mutica</name>
    <name type="common">yellowpond turtle</name>
    <dbReference type="NCBI Taxonomy" id="74926"/>
    <lineage>
        <taxon>Eukaryota</taxon>
        <taxon>Metazoa</taxon>
        <taxon>Chordata</taxon>
        <taxon>Craniata</taxon>
        <taxon>Vertebrata</taxon>
        <taxon>Euteleostomi</taxon>
        <taxon>Archelosauria</taxon>
        <taxon>Testudinata</taxon>
        <taxon>Testudines</taxon>
        <taxon>Cryptodira</taxon>
        <taxon>Durocryptodira</taxon>
        <taxon>Testudinoidea</taxon>
        <taxon>Geoemydidae</taxon>
        <taxon>Geoemydinae</taxon>
        <taxon>Mauremys</taxon>
    </lineage>
</organism>
<comment type="caution">
    <text evidence="1">The sequence shown here is derived from an EMBL/GenBank/DDBJ whole genome shotgun (WGS) entry which is preliminary data.</text>
</comment>
<evidence type="ECO:0000313" key="2">
    <source>
        <dbReference type="Proteomes" id="UP000827986"/>
    </source>
</evidence>
<dbReference type="EMBL" id="JAHDVG010000488">
    <property type="protein sequence ID" value="KAH1165515.1"/>
    <property type="molecule type" value="Genomic_DNA"/>
</dbReference>